<gene>
    <name evidence="13" type="ORF">CALCODRAFT_525739</name>
</gene>
<keyword evidence="5 10" id="KW-0694">RNA-binding</keyword>
<dbReference type="SMART" id="SM01390">
    <property type="entry name" value="Ribosomal_S4"/>
    <property type="match status" value="1"/>
</dbReference>
<evidence type="ECO:0000256" key="1">
    <source>
        <dbReference type="ARBA" id="ARBA00004604"/>
    </source>
</evidence>
<evidence type="ECO:0000256" key="10">
    <source>
        <dbReference type="PROSITE-ProRule" id="PRU00182"/>
    </source>
</evidence>
<feature type="domain" description="RNA-binding S4" evidence="11">
    <location>
        <begin position="93"/>
        <end position="158"/>
    </location>
</feature>
<dbReference type="EMBL" id="KV424125">
    <property type="protein sequence ID" value="KZT51116.1"/>
    <property type="molecule type" value="Genomic_DNA"/>
</dbReference>
<keyword evidence="14" id="KW-1185">Reference proteome</keyword>
<dbReference type="CDD" id="cd00165">
    <property type="entry name" value="S4"/>
    <property type="match status" value="1"/>
</dbReference>
<dbReference type="Pfam" id="PF01479">
    <property type="entry name" value="S4"/>
    <property type="match status" value="1"/>
</dbReference>
<dbReference type="PROSITE" id="PS50889">
    <property type="entry name" value="S4"/>
    <property type="match status" value="1"/>
</dbReference>
<dbReference type="STRING" id="1353952.A0A165CNU0"/>
<dbReference type="InterPro" id="IPR036986">
    <property type="entry name" value="S4_RNA-bd_sf"/>
</dbReference>
<accession>A0A165CNU0</accession>
<dbReference type="GO" id="GO:0034457">
    <property type="term" value="C:Mpp10 complex"/>
    <property type="evidence" value="ECO:0007669"/>
    <property type="project" value="TreeGrafter"/>
</dbReference>
<keyword evidence="6" id="KW-0539">Nucleus</keyword>
<keyword evidence="4" id="KW-0699">rRNA-binding</keyword>
<name>A0A165CNU0_9BASI</name>
<keyword evidence="7" id="KW-0687">Ribonucleoprotein</keyword>
<protein>
    <recommendedName>
        <fullName evidence="8">U3 small nucleolar ribonucleoprotein protein IMP3</fullName>
    </recommendedName>
    <alternativeName>
        <fullName evidence="9">U3 small nucleolar ribonucleoprotein protein imp3</fullName>
    </alternativeName>
</protein>
<evidence type="ECO:0000313" key="14">
    <source>
        <dbReference type="Proteomes" id="UP000076842"/>
    </source>
</evidence>
<dbReference type="GO" id="GO:0030515">
    <property type="term" value="F:snoRNA binding"/>
    <property type="evidence" value="ECO:0007669"/>
    <property type="project" value="TreeGrafter"/>
</dbReference>
<feature type="domain" description="Small ribosomal subunit protein uS4 N-terminal" evidence="12">
    <location>
        <begin position="1"/>
        <end position="92"/>
    </location>
</feature>
<evidence type="ECO:0000259" key="12">
    <source>
        <dbReference type="SMART" id="SM01390"/>
    </source>
</evidence>
<dbReference type="Gene3D" id="3.10.290.10">
    <property type="entry name" value="RNA-binding S4 domain"/>
    <property type="match status" value="1"/>
</dbReference>
<evidence type="ECO:0000256" key="4">
    <source>
        <dbReference type="ARBA" id="ARBA00022730"/>
    </source>
</evidence>
<dbReference type="InterPro" id="IPR022801">
    <property type="entry name" value="Ribosomal_uS4"/>
</dbReference>
<dbReference type="OrthoDB" id="10248812at2759"/>
<dbReference type="GO" id="GO:0042274">
    <property type="term" value="P:ribosomal small subunit biogenesis"/>
    <property type="evidence" value="ECO:0007669"/>
    <property type="project" value="TreeGrafter"/>
</dbReference>
<evidence type="ECO:0000256" key="6">
    <source>
        <dbReference type="ARBA" id="ARBA00023242"/>
    </source>
</evidence>
<dbReference type="GO" id="GO:0032040">
    <property type="term" value="C:small-subunit processome"/>
    <property type="evidence" value="ECO:0007669"/>
    <property type="project" value="TreeGrafter"/>
</dbReference>
<reference evidence="13 14" key="1">
    <citation type="journal article" date="2016" name="Mol. Biol. Evol.">
        <title>Comparative Genomics of Early-Diverging Mushroom-Forming Fungi Provides Insights into the Origins of Lignocellulose Decay Capabilities.</title>
        <authorList>
            <person name="Nagy L.G."/>
            <person name="Riley R."/>
            <person name="Tritt A."/>
            <person name="Adam C."/>
            <person name="Daum C."/>
            <person name="Floudas D."/>
            <person name="Sun H."/>
            <person name="Yadav J.S."/>
            <person name="Pangilinan J."/>
            <person name="Larsson K.H."/>
            <person name="Matsuura K."/>
            <person name="Barry K."/>
            <person name="Labutti K."/>
            <person name="Kuo R."/>
            <person name="Ohm R.A."/>
            <person name="Bhattacharya S.S."/>
            <person name="Shirouzu T."/>
            <person name="Yoshinaga Y."/>
            <person name="Martin F.M."/>
            <person name="Grigoriev I.V."/>
            <person name="Hibbett D.S."/>
        </authorList>
    </citation>
    <scope>NUCLEOTIDE SEQUENCE [LARGE SCALE GENOMIC DNA]</scope>
    <source>
        <strain evidence="13 14">HHB12733</strain>
    </source>
</reference>
<dbReference type="PANTHER" id="PTHR11831">
    <property type="entry name" value="30S 40S RIBOSOMAL PROTEIN"/>
    <property type="match status" value="1"/>
</dbReference>
<dbReference type="FunCoup" id="A0A165CNU0">
    <property type="interactions" value="183"/>
</dbReference>
<dbReference type="Proteomes" id="UP000076842">
    <property type="component" value="Unassembled WGS sequence"/>
</dbReference>
<dbReference type="GO" id="GO:0019843">
    <property type="term" value="F:rRNA binding"/>
    <property type="evidence" value="ECO:0007669"/>
    <property type="project" value="UniProtKB-KW"/>
</dbReference>
<evidence type="ECO:0000256" key="8">
    <source>
        <dbReference type="ARBA" id="ARBA00069727"/>
    </source>
</evidence>
<dbReference type="InParanoid" id="A0A165CNU0"/>
<dbReference type="AlphaFoldDB" id="A0A165CNU0"/>
<dbReference type="SUPFAM" id="SSF55174">
    <property type="entry name" value="Alpha-L RNA-binding motif"/>
    <property type="match status" value="1"/>
</dbReference>
<evidence type="ECO:0000313" key="13">
    <source>
        <dbReference type="EMBL" id="KZT51116.1"/>
    </source>
</evidence>
<evidence type="ECO:0000256" key="5">
    <source>
        <dbReference type="ARBA" id="ARBA00022884"/>
    </source>
</evidence>
<dbReference type="SMART" id="SM00363">
    <property type="entry name" value="S4"/>
    <property type="match status" value="1"/>
</dbReference>
<dbReference type="PANTHER" id="PTHR11831:SF1">
    <property type="entry name" value="U3 SMALL NUCLEOLAR RIBONUCLEOPROTEIN PROTEIN IMP3"/>
    <property type="match status" value="1"/>
</dbReference>
<evidence type="ECO:0000256" key="7">
    <source>
        <dbReference type="ARBA" id="ARBA00023274"/>
    </source>
</evidence>
<comment type="similarity">
    <text evidence="2">Belongs to the universal ribosomal protein uS4 family.</text>
</comment>
<evidence type="ECO:0000256" key="2">
    <source>
        <dbReference type="ARBA" id="ARBA00007465"/>
    </source>
</evidence>
<proteinExistence type="inferred from homology"/>
<keyword evidence="3" id="KW-0690">Ribosome biogenesis</keyword>
<evidence type="ECO:0000256" key="9">
    <source>
        <dbReference type="ARBA" id="ARBA00072223"/>
    </source>
</evidence>
<dbReference type="InterPro" id="IPR001912">
    <property type="entry name" value="Ribosomal_uS4_N"/>
</dbReference>
<evidence type="ECO:0000256" key="3">
    <source>
        <dbReference type="ARBA" id="ARBA00022517"/>
    </source>
</evidence>
<dbReference type="FunFam" id="3.10.290.10:FF:000006">
    <property type="entry name" value="U3 small nucleolar ribonucleoprotein IMP3"/>
    <property type="match status" value="1"/>
</dbReference>
<organism evidence="13 14">
    <name type="scientific">Calocera cornea HHB12733</name>
    <dbReference type="NCBI Taxonomy" id="1353952"/>
    <lineage>
        <taxon>Eukaryota</taxon>
        <taxon>Fungi</taxon>
        <taxon>Dikarya</taxon>
        <taxon>Basidiomycota</taxon>
        <taxon>Agaricomycotina</taxon>
        <taxon>Dacrymycetes</taxon>
        <taxon>Dacrymycetales</taxon>
        <taxon>Dacrymycetaceae</taxon>
        <taxon>Calocera</taxon>
    </lineage>
</organism>
<dbReference type="GO" id="GO:0006364">
    <property type="term" value="P:rRNA processing"/>
    <property type="evidence" value="ECO:0007669"/>
    <property type="project" value="TreeGrafter"/>
</dbReference>
<evidence type="ECO:0000259" key="11">
    <source>
        <dbReference type="SMART" id="SM00363"/>
    </source>
</evidence>
<sequence length="167" mass="19272">MDERWKSDARHRELAVLRRYHVQNREDYHAYNKLCGSLRALAHRLSLLPAQDPFRSAREAQVLSKLYDLGVLNQAAKLSDVENGLTVAAFCRRRLAVVCCRLKMAESVKTAAKYIEQGHIRVGPDTITDPAYMVTRQNEDFITWVSTSKVKRTIMKYNDELDDFDLL</sequence>
<comment type="subcellular location">
    <subcellularLocation>
        <location evidence="1">Nucleus</location>
        <location evidence="1">Nucleolus</location>
    </subcellularLocation>
</comment>
<dbReference type="InterPro" id="IPR002942">
    <property type="entry name" value="S4_RNA-bd"/>
</dbReference>
<dbReference type="Pfam" id="PF00163">
    <property type="entry name" value="Ribosomal_S4"/>
    <property type="match status" value="1"/>
</dbReference>